<evidence type="ECO:0000313" key="7">
    <source>
        <dbReference type="Proteomes" id="UP001186944"/>
    </source>
</evidence>
<dbReference type="Gene3D" id="3.30.40.10">
    <property type="entry name" value="Zinc/RING finger domain, C3HC4 (zinc finger)"/>
    <property type="match status" value="1"/>
</dbReference>
<dbReference type="PANTHER" id="PTHR15379">
    <property type="entry name" value="CELL GROWTH REGULATOR WITH RING FINGER DOMAIN PROTEIN 1"/>
    <property type="match status" value="1"/>
</dbReference>
<organism evidence="6 7">
    <name type="scientific">Pinctada imbricata</name>
    <name type="common">Atlantic pearl-oyster</name>
    <name type="synonym">Pinctada martensii</name>
    <dbReference type="NCBI Taxonomy" id="66713"/>
    <lineage>
        <taxon>Eukaryota</taxon>
        <taxon>Metazoa</taxon>
        <taxon>Spiralia</taxon>
        <taxon>Lophotrochozoa</taxon>
        <taxon>Mollusca</taxon>
        <taxon>Bivalvia</taxon>
        <taxon>Autobranchia</taxon>
        <taxon>Pteriomorphia</taxon>
        <taxon>Pterioida</taxon>
        <taxon>Pterioidea</taxon>
        <taxon>Pteriidae</taxon>
        <taxon>Pinctada</taxon>
    </lineage>
</organism>
<feature type="compositionally biased region" description="Basic and acidic residues" evidence="4">
    <location>
        <begin position="248"/>
        <end position="260"/>
    </location>
</feature>
<dbReference type="CDD" id="cd16787">
    <property type="entry name" value="mRING-HC-C3HC5_CGRF1"/>
    <property type="match status" value="1"/>
</dbReference>
<name>A0AA88Y6K8_PINIB</name>
<dbReference type="GO" id="GO:0008270">
    <property type="term" value="F:zinc ion binding"/>
    <property type="evidence" value="ECO:0007669"/>
    <property type="project" value="UniProtKB-KW"/>
</dbReference>
<dbReference type="InterPro" id="IPR042496">
    <property type="entry name" value="CGRF1"/>
</dbReference>
<dbReference type="GO" id="GO:0030308">
    <property type="term" value="P:negative regulation of cell growth"/>
    <property type="evidence" value="ECO:0007669"/>
    <property type="project" value="TreeGrafter"/>
</dbReference>
<dbReference type="Proteomes" id="UP001186944">
    <property type="component" value="Unassembled WGS sequence"/>
</dbReference>
<keyword evidence="2" id="KW-0862">Zinc</keyword>
<feature type="region of interest" description="Disordered" evidence="4">
    <location>
        <begin position="214"/>
        <end position="260"/>
    </location>
</feature>
<evidence type="ECO:0000313" key="6">
    <source>
        <dbReference type="EMBL" id="KAK3093869.1"/>
    </source>
</evidence>
<dbReference type="PANTHER" id="PTHR15379:SF2">
    <property type="entry name" value="CELL GROWTH REGULATOR WITH RING FINGER DOMAIN PROTEIN 1"/>
    <property type="match status" value="1"/>
</dbReference>
<evidence type="ECO:0000259" key="5">
    <source>
        <dbReference type="PROSITE" id="PS50089"/>
    </source>
</evidence>
<dbReference type="InterPro" id="IPR013083">
    <property type="entry name" value="Znf_RING/FYVE/PHD"/>
</dbReference>
<sequence length="413" mass="46442">MLRSFISEVKAIIDTFLRLNNENLLINRSTVKKVQYSVETPVVKLENPFFVDISSKSNLKEGALLHISLLKKAKLWLYWGVSVKSFYEAIQKPVPELMDSLLAGSFLKQSSLASVSYRSHKPCKSLEVKYSPPEEITPETLGTSPRECYPLVLVFLVDEADLSSDSPQIVMMFTIIHLKDSVCTHSSHIVAQYVKSSDGRISYLQPLFVPSPVEESPINTTTLNSNEETCTRDSRSSDDSQEELSGANKKDIESNGDKHSDCTILSDSNKVGTRNVENLSFSEAVCDTQESGDDVVNQEISDSAETLHRFEDDGTEDTALGECIICQTEKAMIAFLPCRHACVCDKCLKKLDKCPMCRGHFISYFRLRNRGCFISPDSREDQEMTDGQTERPEEGGNWWETLSNRINYYLGFT</sequence>
<reference evidence="6" key="1">
    <citation type="submission" date="2019-08" db="EMBL/GenBank/DDBJ databases">
        <title>The improved chromosome-level genome for the pearl oyster Pinctada fucata martensii using PacBio sequencing and Hi-C.</title>
        <authorList>
            <person name="Zheng Z."/>
        </authorList>
    </citation>
    <scope>NUCLEOTIDE SEQUENCE</scope>
    <source>
        <strain evidence="6">ZZ-2019</strain>
        <tissue evidence="6">Adductor muscle</tissue>
    </source>
</reference>
<feature type="domain" description="RING-type" evidence="5">
    <location>
        <begin position="323"/>
        <end position="358"/>
    </location>
</feature>
<evidence type="ECO:0000256" key="1">
    <source>
        <dbReference type="ARBA" id="ARBA00022771"/>
    </source>
</evidence>
<protein>
    <recommendedName>
        <fullName evidence="5">RING-type domain-containing protein</fullName>
    </recommendedName>
</protein>
<gene>
    <name evidence="6" type="ORF">FSP39_021243</name>
</gene>
<accession>A0AA88Y6K8</accession>
<dbReference type="AlphaFoldDB" id="A0AA88Y6K8"/>
<dbReference type="EMBL" id="VSWD01000009">
    <property type="protein sequence ID" value="KAK3093869.1"/>
    <property type="molecule type" value="Genomic_DNA"/>
</dbReference>
<keyword evidence="1 3" id="KW-0479">Metal-binding</keyword>
<feature type="compositionally biased region" description="Polar residues" evidence="4">
    <location>
        <begin position="217"/>
        <end position="228"/>
    </location>
</feature>
<dbReference type="PROSITE" id="PS50089">
    <property type="entry name" value="ZF_RING_2"/>
    <property type="match status" value="1"/>
</dbReference>
<evidence type="ECO:0000256" key="2">
    <source>
        <dbReference type="ARBA" id="ARBA00022833"/>
    </source>
</evidence>
<dbReference type="Pfam" id="PF13920">
    <property type="entry name" value="zf-C3HC4_3"/>
    <property type="match status" value="1"/>
</dbReference>
<proteinExistence type="predicted"/>
<keyword evidence="7" id="KW-1185">Reference proteome</keyword>
<feature type="compositionally biased region" description="Basic and acidic residues" evidence="4">
    <location>
        <begin position="229"/>
        <end position="238"/>
    </location>
</feature>
<evidence type="ECO:0000256" key="4">
    <source>
        <dbReference type="SAM" id="MobiDB-lite"/>
    </source>
</evidence>
<comment type="caution">
    <text evidence="6">The sequence shown here is derived from an EMBL/GenBank/DDBJ whole genome shotgun (WGS) entry which is preliminary data.</text>
</comment>
<dbReference type="SUPFAM" id="SSF57850">
    <property type="entry name" value="RING/U-box"/>
    <property type="match status" value="1"/>
</dbReference>
<evidence type="ECO:0000256" key="3">
    <source>
        <dbReference type="PROSITE-ProRule" id="PRU00175"/>
    </source>
</evidence>
<keyword evidence="1 3" id="KW-0863">Zinc-finger</keyword>
<dbReference type="InterPro" id="IPR001841">
    <property type="entry name" value="Znf_RING"/>
</dbReference>